<accession>A0A3S5FCX4</accession>
<sequence>MVNKSLFESPPITSSNSVDEHAGDIEVDYALSGSNALTKTAIAEFYGSTQNGKTESSGPMLLSESTYLPGIRVSDARLNRTIQETSNPPEPGNGYSSSTPATMAAACTIRRRSGSANQGMQRLADTSEEALADKDSSAGLGIGRLRRRQRSIQQRTNSGSGGSGVSYRRSRTLERCILPSSLTDIRPNGSKSSSIVRQTQRERKREEGRNQRSVDVKKMSEVTEKLYRGQPIQKQMTKPVLAKWRQNRPQKESIQLVPQSHMTSKTGGNGSPFEVSYVQTFIYLSIYSDICF</sequence>
<gene>
    <name evidence="2" type="ORF">PXEA_LOCUS8742</name>
</gene>
<dbReference type="EMBL" id="CAAALY010024152">
    <property type="protein sequence ID" value="VEL15302.1"/>
    <property type="molecule type" value="Genomic_DNA"/>
</dbReference>
<evidence type="ECO:0000313" key="2">
    <source>
        <dbReference type="EMBL" id="VEL15302.1"/>
    </source>
</evidence>
<feature type="compositionally biased region" description="Basic and acidic residues" evidence="1">
    <location>
        <begin position="199"/>
        <end position="215"/>
    </location>
</feature>
<proteinExistence type="predicted"/>
<organism evidence="2 3">
    <name type="scientific">Protopolystoma xenopodis</name>
    <dbReference type="NCBI Taxonomy" id="117903"/>
    <lineage>
        <taxon>Eukaryota</taxon>
        <taxon>Metazoa</taxon>
        <taxon>Spiralia</taxon>
        <taxon>Lophotrochozoa</taxon>
        <taxon>Platyhelminthes</taxon>
        <taxon>Monogenea</taxon>
        <taxon>Polyopisthocotylea</taxon>
        <taxon>Polystomatidea</taxon>
        <taxon>Polystomatidae</taxon>
        <taxon>Protopolystoma</taxon>
    </lineage>
</organism>
<reference evidence="2" key="1">
    <citation type="submission" date="2018-11" db="EMBL/GenBank/DDBJ databases">
        <authorList>
            <consortium name="Pathogen Informatics"/>
        </authorList>
    </citation>
    <scope>NUCLEOTIDE SEQUENCE</scope>
</reference>
<dbReference type="AlphaFoldDB" id="A0A3S5FCX4"/>
<feature type="compositionally biased region" description="Polar residues" evidence="1">
    <location>
        <begin position="189"/>
        <end position="198"/>
    </location>
</feature>
<evidence type="ECO:0000313" key="3">
    <source>
        <dbReference type="Proteomes" id="UP000784294"/>
    </source>
</evidence>
<feature type="region of interest" description="Disordered" evidence="1">
    <location>
        <begin position="112"/>
        <end position="215"/>
    </location>
</feature>
<feature type="compositionally biased region" description="Polar residues" evidence="1">
    <location>
        <begin position="252"/>
        <end position="266"/>
    </location>
</feature>
<protein>
    <submittedName>
        <fullName evidence="2">Uncharacterized protein</fullName>
    </submittedName>
</protein>
<name>A0A3S5FCX4_9PLAT</name>
<feature type="region of interest" description="Disordered" evidence="1">
    <location>
        <begin position="247"/>
        <end position="267"/>
    </location>
</feature>
<dbReference type="Proteomes" id="UP000784294">
    <property type="component" value="Unassembled WGS sequence"/>
</dbReference>
<comment type="caution">
    <text evidence="2">The sequence shown here is derived from an EMBL/GenBank/DDBJ whole genome shotgun (WGS) entry which is preliminary data.</text>
</comment>
<keyword evidence="3" id="KW-1185">Reference proteome</keyword>
<evidence type="ECO:0000256" key="1">
    <source>
        <dbReference type="SAM" id="MobiDB-lite"/>
    </source>
</evidence>